<dbReference type="EMBL" id="WIXE01010271">
    <property type="protein sequence ID" value="KAK5977698.1"/>
    <property type="molecule type" value="Genomic_DNA"/>
</dbReference>
<dbReference type="GO" id="GO:0000978">
    <property type="term" value="F:RNA polymerase II cis-regulatory region sequence-specific DNA binding"/>
    <property type="evidence" value="ECO:0007669"/>
    <property type="project" value="TreeGrafter"/>
</dbReference>
<protein>
    <recommendedName>
        <fullName evidence="7">C2H2-type domain-containing protein</fullName>
    </recommendedName>
</protein>
<dbReference type="InterPro" id="IPR013087">
    <property type="entry name" value="Znf_C2H2_type"/>
</dbReference>
<keyword evidence="9" id="KW-1185">Reference proteome</keyword>
<evidence type="ECO:0000313" key="8">
    <source>
        <dbReference type="EMBL" id="KAK5977698.1"/>
    </source>
</evidence>
<dbReference type="Proteomes" id="UP001331761">
    <property type="component" value="Unassembled WGS sequence"/>
</dbReference>
<dbReference type="PROSITE" id="PS00028">
    <property type="entry name" value="ZINC_FINGER_C2H2_1"/>
    <property type="match status" value="8"/>
</dbReference>
<keyword evidence="5" id="KW-0539">Nucleus</keyword>
<dbReference type="PROSITE" id="PS50157">
    <property type="entry name" value="ZINC_FINGER_C2H2_2"/>
    <property type="match status" value="8"/>
</dbReference>
<evidence type="ECO:0000313" key="9">
    <source>
        <dbReference type="Proteomes" id="UP001331761"/>
    </source>
</evidence>
<keyword evidence="4" id="KW-0862">Zinc</keyword>
<feature type="domain" description="C2H2-type" evidence="7">
    <location>
        <begin position="374"/>
        <end position="402"/>
    </location>
</feature>
<comment type="caution">
    <text evidence="8">The sequence shown here is derived from an EMBL/GenBank/DDBJ whole genome shotgun (WGS) entry which is preliminary data.</text>
</comment>
<dbReference type="GO" id="GO:0005634">
    <property type="term" value="C:nucleus"/>
    <property type="evidence" value="ECO:0007669"/>
    <property type="project" value="TreeGrafter"/>
</dbReference>
<sequence>MLSCAKSLGKKYWVLLRLQWLPEARLLLYRYFQFIEQGVGIQSCDVVAEVQNTIHPGDPIYDNNEIRFPTEPLPPPIPEAPVEPVQQVAVDNEQITENSAQGIGVFEEVTHARCIDCDKIVDSRERAHTKNSCKLMKNHSCPRCSASFNFEQNLEVHKIVEHFSQDSYVTGTECGFCNTKRKKKTFQRFSAYIAHVKSHVKPDQYFCNLCPEEFSYLTLFQRHRRLAHGATDAEDVPKGFSSELGFCPHCSSLIALDQIETHRLLHQLHAKLRKEKRIPSWKRVVPEENKIPEDPTIAEPTVRPNLLRRPRKTHACPECRKIFLRPAELKRHSVVHAEVRPKWKCEQCDSEFSHKAGLEMHKKTVHDDPLNAFVTCKICSQTFAKQSNLNRHIKKQHPIQTEKAVLDCPECSCVFFSHRTLTRHRRAIHGTMYFPSFRCNTCNRTFLKETQLRRHSLIHNANEALKPYSCNRCHKRFNLRSTLKLHMDIHSRKDVDDPILTNPKCPVCMKHRVYMLSGSNDLITS</sequence>
<feature type="domain" description="C2H2-type" evidence="7">
    <location>
        <begin position="406"/>
        <end position="429"/>
    </location>
</feature>
<evidence type="ECO:0000256" key="3">
    <source>
        <dbReference type="ARBA" id="ARBA00022771"/>
    </source>
</evidence>
<dbReference type="Pfam" id="PF00096">
    <property type="entry name" value="zf-C2H2"/>
    <property type="match status" value="3"/>
</dbReference>
<proteinExistence type="predicted"/>
<dbReference type="PANTHER" id="PTHR24393">
    <property type="entry name" value="ZINC FINGER PROTEIN"/>
    <property type="match status" value="1"/>
</dbReference>
<feature type="domain" description="C2H2-type" evidence="7">
    <location>
        <begin position="437"/>
        <end position="464"/>
    </location>
</feature>
<evidence type="ECO:0000256" key="6">
    <source>
        <dbReference type="PROSITE-ProRule" id="PRU00042"/>
    </source>
</evidence>
<feature type="domain" description="C2H2-type" evidence="7">
    <location>
        <begin position="343"/>
        <end position="366"/>
    </location>
</feature>
<accession>A0AAN8FZK9</accession>
<evidence type="ECO:0000259" key="7">
    <source>
        <dbReference type="PROSITE" id="PS50157"/>
    </source>
</evidence>
<dbReference type="PANTHER" id="PTHR24393:SF34">
    <property type="entry name" value="PR_SET DOMAIN 13"/>
    <property type="match status" value="1"/>
</dbReference>
<dbReference type="SUPFAM" id="SSF57667">
    <property type="entry name" value="beta-beta-alpha zinc fingers"/>
    <property type="match status" value="4"/>
</dbReference>
<feature type="domain" description="C2H2-type" evidence="7">
    <location>
        <begin position="205"/>
        <end position="233"/>
    </location>
</feature>
<feature type="domain" description="C2H2-type" evidence="7">
    <location>
        <begin position="139"/>
        <end position="167"/>
    </location>
</feature>
<gene>
    <name evidence="8" type="ORF">GCK32_009678</name>
</gene>
<keyword evidence="1" id="KW-0479">Metal-binding</keyword>
<evidence type="ECO:0000256" key="1">
    <source>
        <dbReference type="ARBA" id="ARBA00022723"/>
    </source>
</evidence>
<evidence type="ECO:0000256" key="5">
    <source>
        <dbReference type="ARBA" id="ARBA00023242"/>
    </source>
</evidence>
<dbReference type="InterPro" id="IPR036236">
    <property type="entry name" value="Znf_C2H2_sf"/>
</dbReference>
<name>A0AAN8FZK9_TRICO</name>
<dbReference type="GO" id="GO:0008270">
    <property type="term" value="F:zinc ion binding"/>
    <property type="evidence" value="ECO:0007669"/>
    <property type="project" value="UniProtKB-KW"/>
</dbReference>
<dbReference type="GO" id="GO:0001228">
    <property type="term" value="F:DNA-binding transcription activator activity, RNA polymerase II-specific"/>
    <property type="evidence" value="ECO:0007669"/>
    <property type="project" value="TreeGrafter"/>
</dbReference>
<feature type="domain" description="C2H2-type" evidence="7">
    <location>
        <begin position="314"/>
        <end position="341"/>
    </location>
</feature>
<evidence type="ECO:0000256" key="2">
    <source>
        <dbReference type="ARBA" id="ARBA00022737"/>
    </source>
</evidence>
<keyword evidence="2" id="KW-0677">Repeat</keyword>
<organism evidence="8 9">
    <name type="scientific">Trichostrongylus colubriformis</name>
    <name type="common">Black scour worm</name>
    <dbReference type="NCBI Taxonomy" id="6319"/>
    <lineage>
        <taxon>Eukaryota</taxon>
        <taxon>Metazoa</taxon>
        <taxon>Ecdysozoa</taxon>
        <taxon>Nematoda</taxon>
        <taxon>Chromadorea</taxon>
        <taxon>Rhabditida</taxon>
        <taxon>Rhabditina</taxon>
        <taxon>Rhabditomorpha</taxon>
        <taxon>Strongyloidea</taxon>
        <taxon>Trichostrongylidae</taxon>
        <taxon>Trichostrongylus</taxon>
    </lineage>
</organism>
<evidence type="ECO:0000256" key="4">
    <source>
        <dbReference type="ARBA" id="ARBA00022833"/>
    </source>
</evidence>
<dbReference type="Gene3D" id="3.30.160.60">
    <property type="entry name" value="Classic Zinc Finger"/>
    <property type="match status" value="5"/>
</dbReference>
<dbReference type="FunFam" id="3.30.160.60:FF:000100">
    <property type="entry name" value="Zinc finger 45-like"/>
    <property type="match status" value="1"/>
</dbReference>
<dbReference type="SMART" id="SM00355">
    <property type="entry name" value="ZnF_C2H2"/>
    <property type="match status" value="9"/>
</dbReference>
<dbReference type="AlphaFoldDB" id="A0AAN8FZK9"/>
<reference evidence="8 9" key="1">
    <citation type="submission" date="2019-10" db="EMBL/GenBank/DDBJ databases">
        <title>Assembly and Annotation for the nematode Trichostrongylus colubriformis.</title>
        <authorList>
            <person name="Martin J."/>
        </authorList>
    </citation>
    <scope>NUCLEOTIDE SEQUENCE [LARGE SCALE GENOMIC DNA]</scope>
    <source>
        <strain evidence="8">G859</strain>
        <tissue evidence="8">Whole worm</tissue>
    </source>
</reference>
<keyword evidence="3 6" id="KW-0863">Zinc-finger</keyword>
<feature type="domain" description="C2H2-type" evidence="7">
    <location>
        <begin position="468"/>
        <end position="495"/>
    </location>
</feature>